<dbReference type="Gene3D" id="3.40.50.10540">
    <property type="entry name" value="Crotonobetainyl-coa:carnitine coa-transferase, domain 1"/>
    <property type="match status" value="1"/>
</dbReference>
<dbReference type="PANTHER" id="PTHR48207:SF4">
    <property type="entry name" value="BLL6097 PROTEIN"/>
    <property type="match status" value="1"/>
</dbReference>
<name>A0A3G8JK97_9ACTN</name>
<protein>
    <submittedName>
        <fullName evidence="2">Acetyl-CoA:oxalate CoA-transferase</fullName>
        <ecNumber evidence="2">2.8.3.19</ecNumber>
    </submittedName>
</protein>
<dbReference type="InterPro" id="IPR003673">
    <property type="entry name" value="CoA-Trfase_fam_III"/>
</dbReference>
<dbReference type="KEGG" id="gom:D7316_02052"/>
<dbReference type="InterPro" id="IPR050483">
    <property type="entry name" value="CoA-transferase_III_domain"/>
</dbReference>
<dbReference type="PANTHER" id="PTHR48207">
    <property type="entry name" value="SUCCINATE--HYDROXYMETHYLGLUTARATE COA-TRANSFERASE"/>
    <property type="match status" value="1"/>
</dbReference>
<dbReference type="EC" id="2.8.3.19" evidence="2"/>
<evidence type="ECO:0000313" key="3">
    <source>
        <dbReference type="Proteomes" id="UP000271469"/>
    </source>
</evidence>
<organism evidence="2 3">
    <name type="scientific">Gordonia insulae</name>
    <dbReference type="NCBI Taxonomy" id="2420509"/>
    <lineage>
        <taxon>Bacteria</taxon>
        <taxon>Bacillati</taxon>
        <taxon>Actinomycetota</taxon>
        <taxon>Actinomycetes</taxon>
        <taxon>Mycobacteriales</taxon>
        <taxon>Gordoniaceae</taxon>
        <taxon>Gordonia</taxon>
    </lineage>
</organism>
<dbReference type="InterPro" id="IPR044855">
    <property type="entry name" value="CoA-Trfase_III_dom3_sf"/>
</dbReference>
<dbReference type="AlphaFoldDB" id="A0A3G8JK97"/>
<dbReference type="Pfam" id="PF02515">
    <property type="entry name" value="CoA_transf_3"/>
    <property type="match status" value="1"/>
</dbReference>
<reference evidence="2 3" key="1">
    <citation type="submission" date="2018-11" db="EMBL/GenBank/DDBJ databases">
        <title>Gordonia insulae sp. nov., isolated from an island soil.</title>
        <authorList>
            <person name="Kim Y.S."/>
            <person name="Kim S.B."/>
        </authorList>
    </citation>
    <scope>NUCLEOTIDE SEQUENCE [LARGE SCALE GENOMIC DNA]</scope>
    <source>
        <strain evidence="2 3">MMS17-SY073</strain>
    </source>
</reference>
<evidence type="ECO:0000313" key="2">
    <source>
        <dbReference type="EMBL" id="AZG45456.1"/>
    </source>
</evidence>
<evidence type="ECO:0000256" key="1">
    <source>
        <dbReference type="ARBA" id="ARBA00022679"/>
    </source>
</evidence>
<dbReference type="InterPro" id="IPR023606">
    <property type="entry name" value="CoA-Trfase_III_dom_1_sf"/>
</dbReference>
<dbReference type="SUPFAM" id="SSF89796">
    <property type="entry name" value="CoA-transferase family III (CaiB/BaiF)"/>
    <property type="match status" value="1"/>
</dbReference>
<dbReference type="OrthoDB" id="9797653at2"/>
<dbReference type="EMBL" id="CP033972">
    <property type="protein sequence ID" value="AZG45456.1"/>
    <property type="molecule type" value="Genomic_DNA"/>
</dbReference>
<keyword evidence="1 2" id="KW-0808">Transferase</keyword>
<sequence length="407" mass="43866">MATHSADLLTGVRIVDLTTTFMGPYCTMQLARLGADVVKVEDPKGDVVRGILDHDGTGLGPIFLSANHGKRSLAVDLKNERGCDLLFELVAAADVFVSNMRPRALERLGISTEAILDRNPRCIVANLVGFGAGGRYDGTAAYDDVIQAVSGMAAVQGGPEGPPTYVKSAIADKTVGLVAANSILAALFSRERTGRGCAITVPMFETMAAFNLLDHQGARTYDPPRGDTGYPRLMSPFRRPYATSDGYLGVVVYTDRMWLSFFDLIGRPELTDDPRYRTITGRTQHIDELYALVDHELRKHPSAYWEKALAGADIPVIPVRSLDDLLDDPHLTDVDFFESVDHPVAGPLRLAPYPANFSAGTGAGVRPAPTLGQHSRQVAAELSLPPETIQSLIDDGVLVETTIGVHS</sequence>
<gene>
    <name evidence="2" type="primary">yfdE_1</name>
    <name evidence="2" type="ORF">D7316_02052</name>
</gene>
<proteinExistence type="predicted"/>
<dbReference type="RefSeq" id="WP_124708156.1">
    <property type="nucleotide sequence ID" value="NZ_CP033972.1"/>
</dbReference>
<dbReference type="GO" id="GO:0008410">
    <property type="term" value="F:CoA-transferase activity"/>
    <property type="evidence" value="ECO:0007669"/>
    <property type="project" value="TreeGrafter"/>
</dbReference>
<accession>A0A3G8JK97</accession>
<dbReference type="Proteomes" id="UP000271469">
    <property type="component" value="Chromosome"/>
</dbReference>
<dbReference type="Gene3D" id="3.30.1540.10">
    <property type="entry name" value="formyl-coa transferase, domain 3"/>
    <property type="match status" value="1"/>
</dbReference>
<keyword evidence="3" id="KW-1185">Reference proteome</keyword>